<comment type="caution">
    <text evidence="2">The sequence shown here is derived from an EMBL/GenBank/DDBJ whole genome shotgun (WGS) entry which is preliminary data.</text>
</comment>
<feature type="region of interest" description="Disordered" evidence="1">
    <location>
        <begin position="133"/>
        <end position="186"/>
    </location>
</feature>
<evidence type="ECO:0000256" key="1">
    <source>
        <dbReference type="SAM" id="MobiDB-lite"/>
    </source>
</evidence>
<protein>
    <submittedName>
        <fullName evidence="2">Uncharacterized protein</fullName>
    </submittedName>
</protein>
<dbReference type="EMBL" id="JAHDYR010000001">
    <property type="protein sequence ID" value="KAG9397563.1"/>
    <property type="molecule type" value="Genomic_DNA"/>
</dbReference>
<gene>
    <name evidence="2" type="ORF">J8273_0693</name>
</gene>
<accession>A0A8J6B832</accession>
<name>A0A8J6B832_9EUKA</name>
<proteinExistence type="predicted"/>
<sequence length="356" mass="39487">MTTYSLSIPELGTALRDIKGLQNVSDDDLLEGGFPVRSLVISTLLAQFSSSDSKMNRARMWRAKMFPPGKSEVRLSEAQEHQFFRICLDSYRSFRESYDKLYNLPYTEQSLATTVSSFFEWAEELVKLAKDGLEPTPTAPAKKVDPRPKSSAVKTKMTRSGSASAVGRTSMRSADLKRRERPMSSKHRVEIPVVDHSRDGEINARISHLLRQNAILTRNVHTLEASRLEMIEGAAGMRKAIAAFEERQNAAELAVKITNLGLAVDAFMRTKSTAQAVEPEPIPEQPSQLESAGVAEFMDDLAKVMPGLAQFNANMRRNAGDDEIVATDDDLALLQDIQNGLIRVENAGRDVLAKFD</sequence>
<reference evidence="2" key="1">
    <citation type="submission" date="2021-05" db="EMBL/GenBank/DDBJ databases">
        <title>A free-living protist that lacks canonical eukaryotic 1 DNA replication and segregation systems.</title>
        <authorList>
            <person name="Salas-Leiva D.E."/>
            <person name="Tromer E.C."/>
            <person name="Curtis B.A."/>
            <person name="Jerlstrom-Hultqvist J."/>
            <person name="Kolisko M."/>
            <person name="Yi Z."/>
            <person name="Salas-Leiva J.S."/>
            <person name="Gallot-Lavallee L."/>
            <person name="Kops G.J.P.L."/>
            <person name="Archibald J.M."/>
            <person name="Simpson A.G.B."/>
            <person name="Roger A.J."/>
        </authorList>
    </citation>
    <scope>NUCLEOTIDE SEQUENCE</scope>
    <source>
        <strain evidence="2">BICM</strain>
    </source>
</reference>
<keyword evidence="3" id="KW-1185">Reference proteome</keyword>
<evidence type="ECO:0000313" key="2">
    <source>
        <dbReference type="EMBL" id="KAG9397563.1"/>
    </source>
</evidence>
<dbReference type="Proteomes" id="UP000717585">
    <property type="component" value="Unassembled WGS sequence"/>
</dbReference>
<dbReference type="AlphaFoldDB" id="A0A8J6B832"/>
<evidence type="ECO:0000313" key="3">
    <source>
        <dbReference type="Proteomes" id="UP000717585"/>
    </source>
</evidence>
<feature type="compositionally biased region" description="Basic and acidic residues" evidence="1">
    <location>
        <begin position="174"/>
        <end position="186"/>
    </location>
</feature>
<organism evidence="2 3">
    <name type="scientific">Carpediemonas membranifera</name>
    <dbReference type="NCBI Taxonomy" id="201153"/>
    <lineage>
        <taxon>Eukaryota</taxon>
        <taxon>Metamonada</taxon>
        <taxon>Carpediemonas-like organisms</taxon>
        <taxon>Carpediemonas</taxon>
    </lineage>
</organism>